<sequence length="461" mass="47354">AGLGAADLRVGAGQHRIALAGLGLRIAVASGRPARILTWAEHNRASHLLLPPLRPPDDDDYATDLAAWRAAASEVSAVRTAGGDPAAALRQQVAAERRIRDRTRRQPGTVGGAAQPVALDALGAALGDAALVEYVAVDGELHALWVTAGAAGFVRLGPGAPVRDLVDRLPFALHRMTGGRTASAARRLLDDAARRLDAALLAPLAARIGDRPLVVVPIGRLQSLPWALLPSCAGRPVTVAPSATTWVNARADRRGGHRAVVAAGPGLPGARTEADAVAAIHRTTALSGPAATAEAVLDALAGADVAHLAAHGRVHQEHPLFSSLLLTDGPLTGYDLERLRPVPRLVVLAACDTGRHVVRAGDELLGLTATLLGRGAQQVVASVVPVADARTGPLMAALHTRLVAGDTAAAALASAQQDARDDEALAAAAGFVCLGGEFSLQTEALREQLPVGDRVTEQQLG</sequence>
<accession>A0A545AIN4</accession>
<dbReference type="OrthoDB" id="9761935at2"/>
<dbReference type="Proteomes" id="UP000317982">
    <property type="component" value="Unassembled WGS sequence"/>
</dbReference>
<name>A0A545AIN4_9ACTN</name>
<keyword evidence="3" id="KW-1185">Reference proteome</keyword>
<reference evidence="2 3" key="1">
    <citation type="submission" date="2019-07" db="EMBL/GenBank/DDBJ databases">
        <title>Cryptosporangium phraense sp. nov., isolated from plant litter.</title>
        <authorList>
            <person name="Suriyachadkun C."/>
        </authorList>
    </citation>
    <scope>NUCLEOTIDE SEQUENCE [LARGE SCALE GENOMIC DNA]</scope>
    <source>
        <strain evidence="2 3">A-T 5661</strain>
    </source>
</reference>
<dbReference type="Pfam" id="PF12770">
    <property type="entry name" value="CHAT"/>
    <property type="match status" value="1"/>
</dbReference>
<comment type="caution">
    <text evidence="2">The sequence shown here is derived from an EMBL/GenBank/DDBJ whole genome shotgun (WGS) entry which is preliminary data.</text>
</comment>
<evidence type="ECO:0000259" key="1">
    <source>
        <dbReference type="Pfam" id="PF12770"/>
    </source>
</evidence>
<proteinExistence type="predicted"/>
<dbReference type="EMBL" id="VIRS01000038">
    <property type="protein sequence ID" value="TQS40555.1"/>
    <property type="molecule type" value="Genomic_DNA"/>
</dbReference>
<feature type="non-terminal residue" evidence="2">
    <location>
        <position position="1"/>
    </location>
</feature>
<gene>
    <name evidence="2" type="ORF">FL583_33900</name>
</gene>
<organism evidence="2 3">
    <name type="scientific">Cryptosporangium phraense</name>
    <dbReference type="NCBI Taxonomy" id="2593070"/>
    <lineage>
        <taxon>Bacteria</taxon>
        <taxon>Bacillati</taxon>
        <taxon>Actinomycetota</taxon>
        <taxon>Actinomycetes</taxon>
        <taxon>Cryptosporangiales</taxon>
        <taxon>Cryptosporangiaceae</taxon>
        <taxon>Cryptosporangium</taxon>
    </lineage>
</organism>
<protein>
    <submittedName>
        <fullName evidence="2">CHAT domain-containing protein</fullName>
    </submittedName>
</protein>
<dbReference type="InterPro" id="IPR024983">
    <property type="entry name" value="CHAT_dom"/>
</dbReference>
<evidence type="ECO:0000313" key="2">
    <source>
        <dbReference type="EMBL" id="TQS40555.1"/>
    </source>
</evidence>
<dbReference type="InParanoid" id="A0A545AIN4"/>
<dbReference type="RefSeq" id="WP_142708979.1">
    <property type="nucleotide sequence ID" value="NZ_VIRS01000038.1"/>
</dbReference>
<feature type="domain" description="CHAT" evidence="1">
    <location>
        <begin position="191"/>
        <end position="424"/>
    </location>
</feature>
<dbReference type="AlphaFoldDB" id="A0A545AIN4"/>
<evidence type="ECO:0000313" key="3">
    <source>
        <dbReference type="Proteomes" id="UP000317982"/>
    </source>
</evidence>